<dbReference type="InterPro" id="IPR011055">
    <property type="entry name" value="Dup_hybrid_motif"/>
</dbReference>
<dbReference type="Pfam" id="PF01551">
    <property type="entry name" value="Peptidase_M23"/>
    <property type="match status" value="1"/>
</dbReference>
<name>A0A4R6KQ24_9ACTN</name>
<dbReference type="SUPFAM" id="SSF51261">
    <property type="entry name" value="Duplicated hybrid motif"/>
    <property type="match status" value="1"/>
</dbReference>
<dbReference type="Proteomes" id="UP000295388">
    <property type="component" value="Unassembled WGS sequence"/>
</dbReference>
<feature type="domain" description="M23ase beta-sheet core" evidence="1">
    <location>
        <begin position="71"/>
        <end position="159"/>
    </location>
</feature>
<reference evidence="3 4" key="1">
    <citation type="submission" date="2019-03" db="EMBL/GenBank/DDBJ databases">
        <title>Genomic Encyclopedia of Type Strains, Phase III (KMG-III): the genomes of soil and plant-associated and newly described type strains.</title>
        <authorList>
            <person name="Whitman W."/>
        </authorList>
    </citation>
    <scope>NUCLEOTIDE SEQUENCE [LARGE SCALE GENOMIC DNA]</scope>
    <source>
        <strain evidence="3 4">VKM Ac-2527</strain>
    </source>
</reference>
<dbReference type="GO" id="GO:0004222">
    <property type="term" value="F:metalloendopeptidase activity"/>
    <property type="evidence" value="ECO:0007669"/>
    <property type="project" value="TreeGrafter"/>
</dbReference>
<dbReference type="OrthoDB" id="3804642at2"/>
<evidence type="ECO:0000259" key="2">
    <source>
        <dbReference type="Pfam" id="PF18013"/>
    </source>
</evidence>
<dbReference type="PANTHER" id="PTHR21666">
    <property type="entry name" value="PEPTIDASE-RELATED"/>
    <property type="match status" value="1"/>
</dbReference>
<dbReference type="RefSeq" id="WP_133798210.1">
    <property type="nucleotide sequence ID" value="NZ_SNWQ01000001.1"/>
</dbReference>
<dbReference type="PANTHER" id="PTHR21666:SF270">
    <property type="entry name" value="MUREIN HYDROLASE ACTIVATOR ENVC"/>
    <property type="match status" value="1"/>
</dbReference>
<dbReference type="EMBL" id="SNWQ01000001">
    <property type="protein sequence ID" value="TDO54641.1"/>
    <property type="molecule type" value="Genomic_DNA"/>
</dbReference>
<gene>
    <name evidence="3" type="ORF">EV643_101431</name>
</gene>
<dbReference type="Gene3D" id="1.10.530.10">
    <property type="match status" value="1"/>
</dbReference>
<dbReference type="InterPro" id="IPR041219">
    <property type="entry name" value="Phage_lysozyme2"/>
</dbReference>
<organism evidence="3 4">
    <name type="scientific">Kribbella caucasensis</name>
    <dbReference type="NCBI Taxonomy" id="2512215"/>
    <lineage>
        <taxon>Bacteria</taxon>
        <taxon>Bacillati</taxon>
        <taxon>Actinomycetota</taxon>
        <taxon>Actinomycetes</taxon>
        <taxon>Propionibacteriales</taxon>
        <taxon>Kribbellaceae</taxon>
        <taxon>Kribbella</taxon>
    </lineage>
</organism>
<keyword evidence="4" id="KW-1185">Reference proteome</keyword>
<sequence>MADSKATPLLGGLALLLLLPMIIVAAMLFTAMGAIGQENPCASEPQGKAFVWPTDVHDEPSEGFDDEGAEKHEGIDYDADEDSPVRAAERGKVVSTEGDWIKIEHAQGRVQTWYKFVKNKSVSNGEEVDRGEEIGKVGTGEEDEPGEDGAHLHFELRIKDGGNWVAKDPTDEIGDDVADSGGACACGGPLVGGNNQEKAFNFFVSNGYSKEQAAGIVGNMIHESSVEPARLQGTSPGTITHPSAAINSELGWGIVQWTPAGKMIEPSMNATDNDEAKVESLEWQLEFLRKQLEGEGPVPEGNAGTQLKATSTPEDAAVAFGRYYERFAGSDNLNHERYTQRKTAARQVFQTFGGGGEGAAPGGCGAGNGDIAATAKMLAWDTPGHGKDRGDAKPEYAEAMDEYNGATTDDPYSDCGVFVATVMHMSGADPEYPKRSTGVQEDYLRNSGKYDVYDDITVDELRPGDILIGPGHTYLFVGEFNGYNSAAGSLHDHVPEAGHAYSIGNQFAAARLKNPPQPQGD</sequence>
<dbReference type="InterPro" id="IPR050570">
    <property type="entry name" value="Cell_wall_metabolism_enzyme"/>
</dbReference>
<accession>A0A4R6KQ24</accession>
<evidence type="ECO:0000313" key="3">
    <source>
        <dbReference type="EMBL" id="TDO54641.1"/>
    </source>
</evidence>
<dbReference type="CDD" id="cd12797">
    <property type="entry name" value="M23_peptidase"/>
    <property type="match status" value="1"/>
</dbReference>
<evidence type="ECO:0000313" key="4">
    <source>
        <dbReference type="Proteomes" id="UP000295388"/>
    </source>
</evidence>
<dbReference type="Pfam" id="PF18013">
    <property type="entry name" value="Phage_lysozyme2"/>
    <property type="match status" value="1"/>
</dbReference>
<comment type="caution">
    <text evidence="3">The sequence shown here is derived from an EMBL/GenBank/DDBJ whole genome shotgun (WGS) entry which is preliminary data.</text>
</comment>
<dbReference type="InterPro" id="IPR016047">
    <property type="entry name" value="M23ase_b-sheet_dom"/>
</dbReference>
<dbReference type="Gene3D" id="2.70.70.10">
    <property type="entry name" value="Glucose Permease (Domain IIA)"/>
    <property type="match status" value="1"/>
</dbReference>
<proteinExistence type="predicted"/>
<protein>
    <submittedName>
        <fullName evidence="3">Peptidase M23-like protein</fullName>
    </submittedName>
</protein>
<feature type="domain" description="Phage tail lysozyme" evidence="2">
    <location>
        <begin position="194"/>
        <end position="352"/>
    </location>
</feature>
<dbReference type="AlphaFoldDB" id="A0A4R6KQ24"/>
<evidence type="ECO:0000259" key="1">
    <source>
        <dbReference type="Pfam" id="PF01551"/>
    </source>
</evidence>